<sequence length="54" mass="6192">MSSEQWLGKYNKMIALAIELYKCPNTDPEIRCYDCAFHNKCAIVSATITLSHIR</sequence>
<protein>
    <submittedName>
        <fullName evidence="1">Uncharacterized protein</fullName>
    </submittedName>
</protein>
<proteinExistence type="predicted"/>
<accession>A0A8S5T3Q6</accession>
<evidence type="ECO:0000313" key="1">
    <source>
        <dbReference type="EMBL" id="DAF57651.1"/>
    </source>
</evidence>
<organism evidence="1">
    <name type="scientific">Podoviridae sp. ctpVv1</name>
    <dbReference type="NCBI Taxonomy" id="2827748"/>
    <lineage>
        <taxon>Viruses</taxon>
        <taxon>Duplodnaviria</taxon>
        <taxon>Heunggongvirae</taxon>
        <taxon>Uroviricota</taxon>
        <taxon>Caudoviricetes</taxon>
    </lineage>
</organism>
<reference evidence="1" key="1">
    <citation type="journal article" date="2021" name="Proc. Natl. Acad. Sci. U.S.A.">
        <title>A Catalog of Tens of Thousands of Viruses from Human Metagenomes Reveals Hidden Associations with Chronic Diseases.</title>
        <authorList>
            <person name="Tisza M.J."/>
            <person name="Buck C.B."/>
        </authorList>
    </citation>
    <scope>NUCLEOTIDE SEQUENCE</scope>
    <source>
        <strain evidence="1">CtpVv1</strain>
    </source>
</reference>
<name>A0A8S5T3Q6_9CAUD</name>
<dbReference type="EMBL" id="BK032736">
    <property type="protein sequence ID" value="DAF57651.1"/>
    <property type="molecule type" value="Genomic_DNA"/>
</dbReference>